<keyword evidence="3" id="KW-1185">Reference proteome</keyword>
<dbReference type="SUPFAM" id="SSF51338">
    <property type="entry name" value="Composite domain of metallo-dependent hydrolases"/>
    <property type="match status" value="1"/>
</dbReference>
<feature type="domain" description="Amidohydrolase 3" evidence="1">
    <location>
        <begin position="58"/>
        <end position="509"/>
    </location>
</feature>
<dbReference type="EMBL" id="JAGINU010000001">
    <property type="protein sequence ID" value="MBP2368316.1"/>
    <property type="molecule type" value="Genomic_DNA"/>
</dbReference>
<evidence type="ECO:0000313" key="2">
    <source>
        <dbReference type="EMBL" id="MBP2368316.1"/>
    </source>
</evidence>
<sequence>MSTRRRTPSRGGGIGTVLLRSVRPLLADRTGLGEPVDVLLSGHRVAAIGTGLDAGGAEIVECDGRALLPGLWDHHVHMAQWSLARRRLDLSGARSAAACAALVADRLAIDPPAPGEVLVGFGFRDALWPDEAHRTLLDDVSAGVPVVLVSGDLHQGWLNSAACERFGHRGHPTGRIRESEFFAVTVALQDVPDDVLDGCVADAVAAASARGVVGIVDFEAPWSLPDWRRRIEAGTTGVRVEASVWPDRLEAMIATGLRSGDVVEATGGLLSAGPLKVITDGSLNTRTAYCYDPYPRPPGAVIDHPCGLLLVPPDELRPLLARARDAGLEAALHAIGDHANTLVLDAFASSGARGRIEHAQLLTGADVPRFASLGLIASVQPEHALDDRDVADRLWAGRTERAFAYGSLHAAGARLALGSDAPVAPLDPWIALAAAVHRTADGRDRWHPEQEIDRAVALGASFGVVPGSVAAVAEGVRADLVLTDADPTSCDPVTLREMPVAGTLVGGRWTHRAGV</sequence>
<evidence type="ECO:0000313" key="3">
    <source>
        <dbReference type="Proteomes" id="UP001519295"/>
    </source>
</evidence>
<protein>
    <submittedName>
        <fullName evidence="2">Amidohydrolase YtcJ</fullName>
    </submittedName>
</protein>
<dbReference type="Proteomes" id="UP001519295">
    <property type="component" value="Unassembled WGS sequence"/>
</dbReference>
<proteinExistence type="predicted"/>
<dbReference type="PANTHER" id="PTHR22642:SF2">
    <property type="entry name" value="PROTEIN LONG AFTER FAR-RED 3"/>
    <property type="match status" value="1"/>
</dbReference>
<reference evidence="2 3" key="1">
    <citation type="submission" date="2021-03" db="EMBL/GenBank/DDBJ databases">
        <title>Sequencing the genomes of 1000 actinobacteria strains.</title>
        <authorList>
            <person name="Klenk H.-P."/>
        </authorList>
    </citation>
    <scope>NUCLEOTIDE SEQUENCE [LARGE SCALE GENOMIC DNA]</scope>
    <source>
        <strain evidence="2 3">DSM 45256</strain>
    </source>
</reference>
<organism evidence="2 3">
    <name type="scientific">Pseudonocardia parietis</name>
    <dbReference type="NCBI Taxonomy" id="570936"/>
    <lineage>
        <taxon>Bacteria</taxon>
        <taxon>Bacillati</taxon>
        <taxon>Actinomycetota</taxon>
        <taxon>Actinomycetes</taxon>
        <taxon>Pseudonocardiales</taxon>
        <taxon>Pseudonocardiaceae</taxon>
        <taxon>Pseudonocardia</taxon>
    </lineage>
</organism>
<dbReference type="InterPro" id="IPR011059">
    <property type="entry name" value="Metal-dep_hydrolase_composite"/>
</dbReference>
<dbReference type="Gene3D" id="3.20.20.140">
    <property type="entry name" value="Metal-dependent hydrolases"/>
    <property type="match status" value="1"/>
</dbReference>
<dbReference type="PANTHER" id="PTHR22642">
    <property type="entry name" value="IMIDAZOLONEPROPIONASE"/>
    <property type="match status" value="1"/>
</dbReference>
<accession>A0ABS4VWM5</accession>
<comment type="caution">
    <text evidence="2">The sequence shown here is derived from an EMBL/GenBank/DDBJ whole genome shotgun (WGS) entry which is preliminary data.</text>
</comment>
<dbReference type="InterPro" id="IPR032466">
    <property type="entry name" value="Metal_Hydrolase"/>
</dbReference>
<dbReference type="RefSeq" id="WP_210029111.1">
    <property type="nucleotide sequence ID" value="NZ_JAGINU010000001.1"/>
</dbReference>
<dbReference type="InterPro" id="IPR013108">
    <property type="entry name" value="Amidohydro_3"/>
</dbReference>
<dbReference type="SUPFAM" id="SSF51556">
    <property type="entry name" value="Metallo-dependent hydrolases"/>
    <property type="match status" value="1"/>
</dbReference>
<dbReference type="Gene3D" id="3.10.310.70">
    <property type="match status" value="1"/>
</dbReference>
<evidence type="ECO:0000259" key="1">
    <source>
        <dbReference type="Pfam" id="PF07969"/>
    </source>
</evidence>
<gene>
    <name evidence="2" type="ORF">JOF36_004012</name>
</gene>
<name>A0ABS4VWM5_9PSEU</name>
<dbReference type="Gene3D" id="2.30.40.10">
    <property type="entry name" value="Urease, subunit C, domain 1"/>
    <property type="match status" value="1"/>
</dbReference>
<dbReference type="Pfam" id="PF07969">
    <property type="entry name" value="Amidohydro_3"/>
    <property type="match status" value="1"/>
</dbReference>